<reference evidence="1 2" key="1">
    <citation type="journal article" date="2008" name="Nature">
        <title>The genome of Laccaria bicolor provides insights into mycorrhizal symbiosis.</title>
        <authorList>
            <person name="Martin F."/>
            <person name="Aerts A."/>
            <person name="Ahren D."/>
            <person name="Brun A."/>
            <person name="Danchin E.G.J."/>
            <person name="Duchaussoy F."/>
            <person name="Gibon J."/>
            <person name="Kohler A."/>
            <person name="Lindquist E."/>
            <person name="Pereda V."/>
            <person name="Salamov A."/>
            <person name="Shapiro H.J."/>
            <person name="Wuyts J."/>
            <person name="Blaudez D."/>
            <person name="Buee M."/>
            <person name="Brokstein P."/>
            <person name="Canbaeck B."/>
            <person name="Cohen D."/>
            <person name="Courty P.E."/>
            <person name="Coutinho P.M."/>
            <person name="Delaruelle C."/>
            <person name="Detter J.C."/>
            <person name="Deveau A."/>
            <person name="DiFazio S."/>
            <person name="Duplessis S."/>
            <person name="Fraissinet-Tachet L."/>
            <person name="Lucic E."/>
            <person name="Frey-Klett P."/>
            <person name="Fourrey C."/>
            <person name="Feussner I."/>
            <person name="Gay G."/>
            <person name="Grimwood J."/>
            <person name="Hoegger P.J."/>
            <person name="Jain P."/>
            <person name="Kilaru S."/>
            <person name="Labbe J."/>
            <person name="Lin Y.C."/>
            <person name="Legue V."/>
            <person name="Le Tacon F."/>
            <person name="Marmeisse R."/>
            <person name="Melayah D."/>
            <person name="Montanini B."/>
            <person name="Muratet M."/>
            <person name="Nehls U."/>
            <person name="Niculita-Hirzel H."/>
            <person name="Oudot-Le Secq M.P."/>
            <person name="Peter M."/>
            <person name="Quesneville H."/>
            <person name="Rajashekar B."/>
            <person name="Reich M."/>
            <person name="Rouhier N."/>
            <person name="Schmutz J."/>
            <person name="Yin T."/>
            <person name="Chalot M."/>
            <person name="Henrissat B."/>
            <person name="Kuees U."/>
            <person name="Lucas S."/>
            <person name="Van de Peer Y."/>
            <person name="Podila G.K."/>
            <person name="Polle A."/>
            <person name="Pukkila P.J."/>
            <person name="Richardson P.M."/>
            <person name="Rouze P."/>
            <person name="Sanders I.R."/>
            <person name="Stajich J.E."/>
            <person name="Tunlid A."/>
            <person name="Tuskan G."/>
            <person name="Grigoriev I.V."/>
        </authorList>
    </citation>
    <scope>NUCLEOTIDE SEQUENCE [LARGE SCALE GENOMIC DNA]</scope>
    <source>
        <strain evidence="2">S238N-H82 / ATCC MYA-4686</strain>
    </source>
</reference>
<dbReference type="InParanoid" id="B0CPC8"/>
<dbReference type="RefSeq" id="XP_001873659.1">
    <property type="nucleotide sequence ID" value="XM_001873624.1"/>
</dbReference>
<dbReference type="Proteomes" id="UP000001194">
    <property type="component" value="Unassembled WGS sequence"/>
</dbReference>
<sequence>MRRRPQGADEQETNNGLVDNVESHQLQFDVMSSLSVSEFCDWLTLVLSSGKNCLRDSLVHACPMRHWTRRPKTSRWSLSSMKCFVGLRDGGILLAMANLGSMLSGWMPLLDVGQMPSSETTTQGSAGLCKAKDRSLFYSSKIGNEVSKRRSYSRCSKSGS</sequence>
<proteinExistence type="predicted"/>
<protein>
    <submittedName>
        <fullName evidence="1">Predicted protein</fullName>
    </submittedName>
</protein>
<gene>
    <name evidence="1" type="ORF">LACBIDRAFT_321280</name>
</gene>
<organism evidence="2">
    <name type="scientific">Laccaria bicolor (strain S238N-H82 / ATCC MYA-4686)</name>
    <name type="common">Bicoloured deceiver</name>
    <name type="synonym">Laccaria laccata var. bicolor</name>
    <dbReference type="NCBI Taxonomy" id="486041"/>
    <lineage>
        <taxon>Eukaryota</taxon>
        <taxon>Fungi</taxon>
        <taxon>Dikarya</taxon>
        <taxon>Basidiomycota</taxon>
        <taxon>Agaricomycotina</taxon>
        <taxon>Agaricomycetes</taxon>
        <taxon>Agaricomycetidae</taxon>
        <taxon>Agaricales</taxon>
        <taxon>Agaricineae</taxon>
        <taxon>Hydnangiaceae</taxon>
        <taxon>Laccaria</taxon>
    </lineage>
</organism>
<dbReference type="EMBL" id="DS547091">
    <property type="protein sequence ID" value="EDR15451.1"/>
    <property type="molecule type" value="Genomic_DNA"/>
</dbReference>
<evidence type="ECO:0000313" key="2">
    <source>
        <dbReference type="Proteomes" id="UP000001194"/>
    </source>
</evidence>
<name>B0CPC8_LACBS</name>
<dbReference type="AlphaFoldDB" id="B0CPC8"/>
<dbReference type="GeneID" id="6069181"/>
<dbReference type="KEGG" id="lbc:LACBIDRAFT_321280"/>
<evidence type="ECO:0000313" key="1">
    <source>
        <dbReference type="EMBL" id="EDR15451.1"/>
    </source>
</evidence>
<dbReference type="HOGENOM" id="CLU_1652438_0_0_1"/>
<accession>B0CPC8</accession>
<keyword evidence="2" id="KW-1185">Reference proteome</keyword>